<dbReference type="InterPro" id="IPR047057">
    <property type="entry name" value="MerR_fam"/>
</dbReference>
<reference evidence="4" key="1">
    <citation type="journal article" date="2019" name="Int. J. Syst. Evol. Microbiol.">
        <title>The Global Catalogue of Microorganisms (GCM) 10K type strain sequencing project: providing services to taxonomists for standard genome sequencing and annotation.</title>
        <authorList>
            <consortium name="The Broad Institute Genomics Platform"/>
            <consortium name="The Broad Institute Genome Sequencing Center for Infectious Disease"/>
            <person name="Wu L."/>
            <person name="Ma J."/>
        </authorList>
    </citation>
    <scope>NUCLEOTIDE SEQUENCE [LARGE SCALE GENOMIC DNA]</scope>
    <source>
        <strain evidence="4">JCM 13002</strain>
    </source>
</reference>
<comment type="caution">
    <text evidence="3">The sequence shown here is derived from an EMBL/GenBank/DDBJ whole genome shotgun (WGS) entry which is preliminary data.</text>
</comment>
<proteinExistence type="predicted"/>
<dbReference type="PROSITE" id="PS50937">
    <property type="entry name" value="HTH_MERR_2"/>
    <property type="match status" value="1"/>
</dbReference>
<keyword evidence="4" id="KW-1185">Reference proteome</keyword>
<sequence length="211" mass="22595">MRIGELSRRTGVPVPTIKYYLREGLLPGGELTSPNQAQYGEPHVHRLKLVRAMVEVGKLSVAATRDVLQAIDEPGNSLHQVLGIAQAAVTPAVTAADPDAWESAEKLVEELVERHGWEVKPGNPARQALAQLVVTLRDLGQDDLLDVFDDYAAAAERLSTAELALIGRREGLDSKVEGAVLGTVLGDALIGAMRRLAQANASHRAFEGARG</sequence>
<feature type="domain" description="HTH merR-type" evidence="2">
    <location>
        <begin position="1"/>
        <end position="70"/>
    </location>
</feature>
<name>A0ABP4DUR4_9ACTN</name>
<dbReference type="SMART" id="SM00422">
    <property type="entry name" value="HTH_MERR"/>
    <property type="match status" value="1"/>
</dbReference>
<gene>
    <name evidence="3" type="ORF">GCM10009663_01190</name>
</gene>
<accession>A0ABP4DUR4</accession>
<organism evidence="3 4">
    <name type="scientific">Kitasatospora arboriphila</name>
    <dbReference type="NCBI Taxonomy" id="258052"/>
    <lineage>
        <taxon>Bacteria</taxon>
        <taxon>Bacillati</taxon>
        <taxon>Actinomycetota</taxon>
        <taxon>Actinomycetes</taxon>
        <taxon>Kitasatosporales</taxon>
        <taxon>Streptomycetaceae</taxon>
        <taxon>Kitasatospora</taxon>
    </lineage>
</organism>
<dbReference type="CDD" id="cd04780">
    <property type="entry name" value="HTH_MerR-like_sg5"/>
    <property type="match status" value="1"/>
</dbReference>
<dbReference type="RefSeq" id="WP_344621441.1">
    <property type="nucleotide sequence ID" value="NZ_BAAALD010000001.1"/>
</dbReference>
<evidence type="ECO:0000313" key="4">
    <source>
        <dbReference type="Proteomes" id="UP001499987"/>
    </source>
</evidence>
<dbReference type="Proteomes" id="UP001499987">
    <property type="component" value="Unassembled WGS sequence"/>
</dbReference>
<protein>
    <submittedName>
        <fullName evidence="3">MerR family transcriptional regulator</fullName>
    </submittedName>
</protein>
<evidence type="ECO:0000256" key="1">
    <source>
        <dbReference type="ARBA" id="ARBA00023125"/>
    </source>
</evidence>
<dbReference type="PANTHER" id="PTHR30204">
    <property type="entry name" value="REDOX-CYCLING DRUG-SENSING TRANSCRIPTIONAL ACTIVATOR SOXR"/>
    <property type="match status" value="1"/>
</dbReference>
<dbReference type="InterPro" id="IPR009061">
    <property type="entry name" value="DNA-bd_dom_put_sf"/>
</dbReference>
<evidence type="ECO:0000313" key="3">
    <source>
        <dbReference type="EMBL" id="GAA1069312.1"/>
    </source>
</evidence>
<dbReference type="PRINTS" id="PR00040">
    <property type="entry name" value="HTHMERR"/>
</dbReference>
<dbReference type="EMBL" id="BAAALD010000001">
    <property type="protein sequence ID" value="GAA1069312.1"/>
    <property type="molecule type" value="Genomic_DNA"/>
</dbReference>
<dbReference type="SUPFAM" id="SSF46955">
    <property type="entry name" value="Putative DNA-binding domain"/>
    <property type="match status" value="1"/>
</dbReference>
<keyword evidence="1" id="KW-0238">DNA-binding</keyword>
<dbReference type="Pfam" id="PF13411">
    <property type="entry name" value="MerR_1"/>
    <property type="match status" value="1"/>
</dbReference>
<dbReference type="InterPro" id="IPR000551">
    <property type="entry name" value="MerR-type_HTH_dom"/>
</dbReference>
<evidence type="ECO:0000259" key="2">
    <source>
        <dbReference type="PROSITE" id="PS50937"/>
    </source>
</evidence>
<dbReference type="PANTHER" id="PTHR30204:SF98">
    <property type="entry name" value="HTH-TYPE TRANSCRIPTIONAL REGULATOR ADHR"/>
    <property type="match status" value="1"/>
</dbReference>
<dbReference type="Gene3D" id="1.10.1660.10">
    <property type="match status" value="1"/>
</dbReference>